<dbReference type="VEuPathDB" id="FungiDB:HZS61_001984"/>
<gene>
    <name evidence="1" type="ORF">BFJ69_g7259</name>
</gene>
<dbReference type="EMBL" id="MRCX01000056">
    <property type="protein sequence ID" value="RKK75929.1"/>
    <property type="molecule type" value="Genomic_DNA"/>
</dbReference>
<protein>
    <submittedName>
        <fullName evidence="1">Uncharacterized protein</fullName>
    </submittedName>
</protein>
<evidence type="ECO:0000313" key="2">
    <source>
        <dbReference type="Proteomes" id="UP000285084"/>
    </source>
</evidence>
<organism evidence="1 2">
    <name type="scientific">Fusarium oxysporum</name>
    <name type="common">Fusarium vascular wilt</name>
    <dbReference type="NCBI Taxonomy" id="5507"/>
    <lineage>
        <taxon>Eukaryota</taxon>
        <taxon>Fungi</taxon>
        <taxon>Dikarya</taxon>
        <taxon>Ascomycota</taxon>
        <taxon>Pezizomycotina</taxon>
        <taxon>Sordariomycetes</taxon>
        <taxon>Hypocreomycetidae</taxon>
        <taxon>Hypocreales</taxon>
        <taxon>Nectriaceae</taxon>
        <taxon>Fusarium</taxon>
        <taxon>Fusarium oxysporum species complex</taxon>
    </lineage>
</organism>
<name>A0A420N6N0_FUSOX</name>
<evidence type="ECO:0000313" key="1">
    <source>
        <dbReference type="EMBL" id="RKK75929.1"/>
    </source>
</evidence>
<comment type="caution">
    <text evidence="1">The sequence shown here is derived from an EMBL/GenBank/DDBJ whole genome shotgun (WGS) entry which is preliminary data.</text>
</comment>
<dbReference type="AlphaFoldDB" id="A0A420N6N0"/>
<accession>A0A420N6N0</accession>
<proteinExistence type="predicted"/>
<reference evidence="1 2" key="1">
    <citation type="journal article" date="2018" name="Sci. Rep.">
        <title>Characterisation of pathogen-specific regions and novel effector candidates in Fusarium oxysporum f. sp. cepae.</title>
        <authorList>
            <person name="Armitage A.D."/>
            <person name="Taylor A."/>
            <person name="Sobczyk M.K."/>
            <person name="Baxter L."/>
            <person name="Greenfield B.P."/>
            <person name="Bates H.J."/>
            <person name="Wilson F."/>
            <person name="Jackson A.C."/>
            <person name="Ott S."/>
            <person name="Harrison R.J."/>
            <person name="Clarkson J.P."/>
        </authorList>
    </citation>
    <scope>NUCLEOTIDE SEQUENCE [LARGE SCALE GENOMIC DNA]</scope>
    <source>
        <strain evidence="1 2">Fo_A13</strain>
    </source>
</reference>
<sequence length="121" mass="13453">MPLLIEPVGIHPINESREIATELVKNQFDNQDALRDTTRLLPQDRSQFIVNGTITQEIIDDPNTILRQANEGKNIIENAMFIVSTNDPPGAFGGGTSNIGFNIGSDEGKKTRFAREEKRQC</sequence>
<dbReference type="Proteomes" id="UP000285084">
    <property type="component" value="Unassembled WGS sequence"/>
</dbReference>